<dbReference type="Pfam" id="PF20720">
    <property type="entry name" value="nSTAND3"/>
    <property type="match status" value="1"/>
</dbReference>
<dbReference type="InterPro" id="IPR003593">
    <property type="entry name" value="AAA+_ATPase"/>
</dbReference>
<dbReference type="Proteomes" id="UP001225933">
    <property type="component" value="Unassembled WGS sequence"/>
</dbReference>
<dbReference type="InterPro" id="IPR049050">
    <property type="entry name" value="nSTAND3"/>
</dbReference>
<dbReference type="SMART" id="SM00382">
    <property type="entry name" value="AAA"/>
    <property type="match status" value="1"/>
</dbReference>
<dbReference type="EMBL" id="JAUHGV010000002">
    <property type="protein sequence ID" value="MDN4011421.1"/>
    <property type="molecule type" value="Genomic_DNA"/>
</dbReference>
<dbReference type="InterPro" id="IPR027417">
    <property type="entry name" value="P-loop_NTPase"/>
</dbReference>
<accession>A0AAJ1VJ91</accession>
<feature type="domain" description="AAA+ ATPase" evidence="1">
    <location>
        <begin position="276"/>
        <end position="404"/>
    </location>
</feature>
<gene>
    <name evidence="2" type="ORF">QX233_02995</name>
</gene>
<dbReference type="Gene3D" id="3.40.50.300">
    <property type="entry name" value="P-loop containing nucleotide triphosphate hydrolases"/>
    <property type="match status" value="1"/>
</dbReference>
<evidence type="ECO:0000259" key="1">
    <source>
        <dbReference type="SMART" id="SM00382"/>
    </source>
</evidence>
<dbReference type="RefSeq" id="WP_214588874.1">
    <property type="nucleotide sequence ID" value="NZ_JAUHGV010000002.1"/>
</dbReference>
<organism evidence="2 3">
    <name type="scientific">Chryseobacterium gambrini</name>
    <dbReference type="NCBI Taxonomy" id="373672"/>
    <lineage>
        <taxon>Bacteria</taxon>
        <taxon>Pseudomonadati</taxon>
        <taxon>Bacteroidota</taxon>
        <taxon>Flavobacteriia</taxon>
        <taxon>Flavobacteriales</taxon>
        <taxon>Weeksellaceae</taxon>
        <taxon>Chryseobacterium group</taxon>
        <taxon>Chryseobacterium</taxon>
    </lineage>
</organism>
<evidence type="ECO:0000313" key="2">
    <source>
        <dbReference type="EMBL" id="MDN4011421.1"/>
    </source>
</evidence>
<dbReference type="SUPFAM" id="SSF52540">
    <property type="entry name" value="P-loop containing nucleoside triphosphate hydrolases"/>
    <property type="match status" value="1"/>
</dbReference>
<evidence type="ECO:0000313" key="3">
    <source>
        <dbReference type="Proteomes" id="UP001225933"/>
    </source>
</evidence>
<protein>
    <submittedName>
        <fullName evidence="2">AAA family ATPase</fullName>
    </submittedName>
</protein>
<sequence>MNLNLPQLSTIRIQCNEDIGTAVIYFPDADTDYVYILTAKHCLVGEKFNKTYSKEGILLDQIFNDESLTYHSYVLSDTAVVITSVSNEEDLALIIVPANDIVALTGKRFFSQVIDADDTIQEYKVRGFANFNDQKDDQPFSLKFLENKKHNPNIFTLHHEGSLDTFYQQAMSNVAGLSGSGAYADLFGNLYFVGIIHTYVDGNTFIVTKVLAYNNLIDPNKFKLIEELKPETNPEILDSYGKMDKNREIINLRTRESVGSFTVHRDTSYLIRAIKENNLVVIHGKPGVGKSALAKAVVTKLKSEGDYTVITLTPENLYCNTLDEAMKSAGYNATIQQIVSSPLSARNVLIWIESFEKLIESEFSGAFNELLQIMKSNSRIILLITLREYLLQRFRIHFYFELPKNNTYLEVNDFTDGEIQLVQDAIPQLKTLLENPKIKHLLHNPYYLDKAVRIIPFLESEQQLDEIKFKKLMWQHIVENGNTARGAVFYEICVKRSREMCVFTDFPGSEDTISQLLRDNIIQQNDIAINPEYSPSHDILEDWALIRFISEQKKQMPDSGTFLESMENNPAMKRAFRLWMEEFYLTEPVRSVSFVHELLQDSLLSQSWKDELLVVSLRSKNAAILLDTLKDNLLNNEGRFLKQIMFLLQIGCKRIDPAKQSLDQLLPTGSGWDYIIDFIWDNYATISSFKIDTEYIALIEAWSKQLPDFNPQIIPQSSKSVANFLEGFVHRVQRAFSAAVRYDSVSSVLEPYVRIIFKLTAACPSLVENLIQAAKNPHVGNERWNNIQFLNQIRKCITEGVMADQICRFFPDDVLEMAREDWLNKEEEEDRRPPYNPIHFRRSDARDFGLSRRFNTEHGFPSAYHTFFYWMFLYHPDKALDFIIIFLNAAFEKNQSVLKSQGEDIEDITVSFHDGTSKTYYGTYDYWSMYRSQRSENRHIASLLMALEAGLLDLSGKTTDRQLRGYLQRIIKESNNVAFLGITISVIQAHPELLDENSVCLLGIPIFFWWESSRWMSELYTNEVFNDDEYEKNERTKSNSKVHRRKYYQGLVGFVFDYMFIYRTQNDLLYKEIDKMWEQAPAEEFQWRKFLFDMDARKYQHIPVEYNGRKMVQIQPGYDEEVRKNVTETNDIGQAPTVSVLWAKEAYDNNPINDHNYEKWRVGYDYIQNSKGQFDFMTSKTLMASLGLRDFFNEMNAEQLIWCRKIIMDFAEKNLMGKESIDMYLDVFGKQAALTGLSYNINYGTDEKTILKIKELIFRLLIGGLDETERIALEHGIVHHLQKDDSEFVLNCWYGLLAFIEYKKETNSIEQRRRDAMWMYGEEAENESRDIVKEEEFVDHLTTVVLNGSIEKPAKLSFTLDMPTHWLLDDALRIIPWTTTVAEQHNMVQEVLKLHLEFLGDKKSWSKSDFFESRRAFTFFYPRFLLSQSVEISKPLFKELLDLTITEDKKLNTTDVTNYLYRLLKEFIRSVANGSPKDNFWTLWDVLREWTLENETTVYIPLFFMDLDWTAESENWHVLEGKSLYYKEFITKYGFNKINECIKFLSGVAFQQFMPESLSWVALMLKSQNAYEVNRKLLENFAEKAFYKYGNDIKTNKELLADYLFILDFLITIISPKAYMLKDELIQYK</sequence>
<dbReference type="InterPro" id="IPR009003">
    <property type="entry name" value="Peptidase_S1_PA"/>
</dbReference>
<dbReference type="SUPFAM" id="SSF50494">
    <property type="entry name" value="Trypsin-like serine proteases"/>
    <property type="match status" value="1"/>
</dbReference>
<reference evidence="2" key="1">
    <citation type="submission" date="2023-06" db="EMBL/GenBank/DDBJ databases">
        <title>Two Chryseobacterium gambrini strains from China.</title>
        <authorList>
            <person name="Zeng J."/>
            <person name="Wu Y."/>
        </authorList>
    </citation>
    <scope>NUCLEOTIDE SEQUENCE</scope>
    <source>
        <strain evidence="2">SQ219</strain>
    </source>
</reference>
<comment type="caution">
    <text evidence="2">The sequence shown here is derived from an EMBL/GenBank/DDBJ whole genome shotgun (WGS) entry which is preliminary data.</text>
</comment>
<dbReference type="CDD" id="cd00009">
    <property type="entry name" value="AAA"/>
    <property type="match status" value="1"/>
</dbReference>
<name>A0AAJ1VJ91_9FLAO</name>
<proteinExistence type="predicted"/>